<organism evidence="3 4">
    <name type="scientific">Sphaerisporangium album</name>
    <dbReference type="NCBI Taxonomy" id="509200"/>
    <lineage>
        <taxon>Bacteria</taxon>
        <taxon>Bacillati</taxon>
        <taxon>Actinomycetota</taxon>
        <taxon>Actinomycetes</taxon>
        <taxon>Streptosporangiales</taxon>
        <taxon>Streptosporangiaceae</taxon>
        <taxon>Sphaerisporangium</taxon>
    </lineage>
</organism>
<dbReference type="SUPFAM" id="SSF52172">
    <property type="entry name" value="CheY-like"/>
    <property type="match status" value="1"/>
</dbReference>
<dbReference type="AlphaFoldDB" id="A0A367FJD0"/>
<reference evidence="3 4" key="1">
    <citation type="submission" date="2018-06" db="EMBL/GenBank/DDBJ databases">
        <title>Sphaerisporangium craniellae sp. nov., isolated from a marine sponge in the South China Sea.</title>
        <authorList>
            <person name="Li L."/>
        </authorList>
    </citation>
    <scope>NUCLEOTIDE SEQUENCE [LARGE SCALE GENOMIC DNA]</scope>
    <source>
        <strain evidence="3 4">CCTCC AA 208026</strain>
    </source>
</reference>
<dbReference type="RefSeq" id="WP_114029875.1">
    <property type="nucleotide sequence ID" value="NZ_QOIL01000009.1"/>
</dbReference>
<feature type="domain" description="Response regulatory" evidence="2">
    <location>
        <begin position="10"/>
        <end position="131"/>
    </location>
</feature>
<sequence length="144" mass="15450">MITQTARPYHVLLVEDDAGDALLIEEALTTGGTPRSVVQAPDGVAALEYLRGGTATRPDLIVLDLNMPRMDGTELLGILKSDPDLKTIPVVMLTTSSSPDDISSAYRRHANAYIVKPVELDAFTNAVRSIDAFYRGTAARVPPA</sequence>
<feature type="modified residue" description="4-aspartylphosphate" evidence="1">
    <location>
        <position position="64"/>
    </location>
</feature>
<accession>A0A367FJD0</accession>
<evidence type="ECO:0000313" key="4">
    <source>
        <dbReference type="Proteomes" id="UP000253094"/>
    </source>
</evidence>
<dbReference type="GO" id="GO:0000160">
    <property type="term" value="P:phosphorelay signal transduction system"/>
    <property type="evidence" value="ECO:0007669"/>
    <property type="project" value="InterPro"/>
</dbReference>
<dbReference type="Gene3D" id="3.40.50.2300">
    <property type="match status" value="1"/>
</dbReference>
<dbReference type="CDD" id="cd17557">
    <property type="entry name" value="REC_Rcp-like"/>
    <property type="match status" value="1"/>
</dbReference>
<dbReference type="SMART" id="SM00448">
    <property type="entry name" value="REC"/>
    <property type="match status" value="1"/>
</dbReference>
<dbReference type="PANTHER" id="PTHR44520">
    <property type="entry name" value="RESPONSE REGULATOR RCP1-RELATED"/>
    <property type="match status" value="1"/>
</dbReference>
<evidence type="ECO:0000313" key="3">
    <source>
        <dbReference type="EMBL" id="RCG29932.1"/>
    </source>
</evidence>
<dbReference type="Pfam" id="PF00072">
    <property type="entry name" value="Response_reg"/>
    <property type="match status" value="1"/>
</dbReference>
<protein>
    <submittedName>
        <fullName evidence="3">Response regulator</fullName>
    </submittedName>
</protein>
<comment type="caution">
    <text evidence="3">The sequence shown here is derived from an EMBL/GenBank/DDBJ whole genome shotgun (WGS) entry which is preliminary data.</text>
</comment>
<dbReference type="InterPro" id="IPR001789">
    <property type="entry name" value="Sig_transdc_resp-reg_receiver"/>
</dbReference>
<dbReference type="InterPro" id="IPR052893">
    <property type="entry name" value="TCS_response_regulator"/>
</dbReference>
<gene>
    <name evidence="3" type="ORF">DQ384_17365</name>
</gene>
<proteinExistence type="predicted"/>
<dbReference type="OrthoDB" id="9793549at2"/>
<evidence type="ECO:0000259" key="2">
    <source>
        <dbReference type="PROSITE" id="PS50110"/>
    </source>
</evidence>
<dbReference type="PANTHER" id="PTHR44520:SF2">
    <property type="entry name" value="RESPONSE REGULATOR RCP1"/>
    <property type="match status" value="1"/>
</dbReference>
<dbReference type="PROSITE" id="PS50110">
    <property type="entry name" value="RESPONSE_REGULATORY"/>
    <property type="match status" value="1"/>
</dbReference>
<name>A0A367FJD0_9ACTN</name>
<keyword evidence="4" id="KW-1185">Reference proteome</keyword>
<evidence type="ECO:0000256" key="1">
    <source>
        <dbReference type="PROSITE-ProRule" id="PRU00169"/>
    </source>
</evidence>
<dbReference type="InterPro" id="IPR011006">
    <property type="entry name" value="CheY-like_superfamily"/>
</dbReference>
<keyword evidence="1" id="KW-0597">Phosphoprotein</keyword>
<dbReference type="Proteomes" id="UP000253094">
    <property type="component" value="Unassembled WGS sequence"/>
</dbReference>
<dbReference type="EMBL" id="QOIL01000009">
    <property type="protein sequence ID" value="RCG29932.1"/>
    <property type="molecule type" value="Genomic_DNA"/>
</dbReference>